<organism evidence="1 2">
    <name type="scientific">Streptomyces griseochromogenes</name>
    <dbReference type="NCBI Taxonomy" id="68214"/>
    <lineage>
        <taxon>Bacteria</taxon>
        <taxon>Bacillati</taxon>
        <taxon>Actinomycetota</taxon>
        <taxon>Actinomycetes</taxon>
        <taxon>Kitasatosporales</taxon>
        <taxon>Streptomycetaceae</taxon>
        <taxon>Streptomyces</taxon>
    </lineage>
</organism>
<accession>A0ABS4M6Q2</accession>
<proteinExistence type="predicted"/>
<protein>
    <submittedName>
        <fullName evidence="1">Uncharacterized protein</fullName>
    </submittedName>
</protein>
<evidence type="ECO:0000313" key="1">
    <source>
        <dbReference type="EMBL" id="MBP2055325.1"/>
    </source>
</evidence>
<reference evidence="1 2" key="1">
    <citation type="submission" date="2021-03" db="EMBL/GenBank/DDBJ databases">
        <title>Genomic Encyclopedia of Type Strains, Phase IV (KMG-IV): sequencing the most valuable type-strain genomes for metagenomic binning, comparative biology and taxonomic classification.</title>
        <authorList>
            <person name="Goeker M."/>
        </authorList>
    </citation>
    <scope>NUCLEOTIDE SEQUENCE [LARGE SCALE GENOMIC DNA]</scope>
    <source>
        <strain evidence="1 2">DSM 40499</strain>
    </source>
</reference>
<dbReference type="EMBL" id="JAGGLP010000028">
    <property type="protein sequence ID" value="MBP2055325.1"/>
    <property type="molecule type" value="Genomic_DNA"/>
</dbReference>
<name>A0ABS4M6Q2_9ACTN</name>
<sequence length="75" mass="8190">MIGEVVLCGLKPHFAGDLAGVAYVAPDGSELRRPLTEAWAVPFERALPVRAFASYRRQRNLPGRWWSATTGGHVG</sequence>
<comment type="caution">
    <text evidence="1">The sequence shown here is derived from an EMBL/GenBank/DDBJ whole genome shotgun (WGS) entry which is preliminary data.</text>
</comment>
<gene>
    <name evidence="1" type="ORF">J2Z21_008339</name>
</gene>
<evidence type="ECO:0000313" key="2">
    <source>
        <dbReference type="Proteomes" id="UP001519309"/>
    </source>
</evidence>
<keyword evidence="2" id="KW-1185">Reference proteome</keyword>
<dbReference type="Proteomes" id="UP001519309">
    <property type="component" value="Unassembled WGS sequence"/>
</dbReference>